<dbReference type="NCBIfam" id="TIGR02914">
    <property type="entry name" value="EpsI_fam"/>
    <property type="match status" value="1"/>
</dbReference>
<gene>
    <name evidence="2" type="ORF">X474_14945</name>
</gene>
<evidence type="ECO:0000259" key="1">
    <source>
        <dbReference type="Pfam" id="PF11984"/>
    </source>
</evidence>
<sequence length="223" mass="25076">MNPEKKRLLLLWAVVICLGVTSFLIYQGKNVKAQYLRAPLQKLDLRLGLWHGVGPDVDLDERTLGLLKPSDFLLRDYVNPRGQNIAVFLAYFGLQEEGRIIHSPRHCLPGSGWQISSRKQIDIPGNNGPYKVNHLIITNELQKLSVLYWYQGRGSIEANEYKERINLLLDGLTLKRSDGALVRLTMVVDPMNPNHLKDLISLAKPLIPALNRLMPPAGPTQGS</sequence>
<organism evidence="2 3">
    <name type="scientific">Dethiosulfatarculus sandiegensis</name>
    <dbReference type="NCBI Taxonomy" id="1429043"/>
    <lineage>
        <taxon>Bacteria</taxon>
        <taxon>Pseudomonadati</taxon>
        <taxon>Thermodesulfobacteriota</taxon>
        <taxon>Desulfarculia</taxon>
        <taxon>Desulfarculales</taxon>
        <taxon>Desulfarculaceae</taxon>
        <taxon>Dethiosulfatarculus</taxon>
    </lineage>
</organism>
<dbReference type="InParanoid" id="A0A0D2J579"/>
<dbReference type="AlphaFoldDB" id="A0A0D2J579"/>
<reference evidence="2 3" key="1">
    <citation type="submission" date="2013-11" db="EMBL/GenBank/DDBJ databases">
        <title>Metagenomic analysis of a methanogenic consortium involved in long chain n-alkane degradation.</title>
        <authorList>
            <person name="Davidova I.A."/>
            <person name="Callaghan A.V."/>
            <person name="Wawrik B."/>
            <person name="Pruitt S."/>
            <person name="Marks C."/>
            <person name="Duncan K.E."/>
            <person name="Suflita J.M."/>
        </authorList>
    </citation>
    <scope>NUCLEOTIDE SEQUENCE [LARGE SCALE GENOMIC DNA]</scope>
    <source>
        <strain evidence="2 3">SPR</strain>
    </source>
</reference>
<accession>A0A0D2J579</accession>
<keyword evidence="3" id="KW-1185">Reference proteome</keyword>
<dbReference type="EMBL" id="AZAC01000017">
    <property type="protein sequence ID" value="KIX13279.1"/>
    <property type="molecule type" value="Genomic_DNA"/>
</dbReference>
<feature type="domain" description="Methanolan biosynthesis EpsI" evidence="1">
    <location>
        <begin position="13"/>
        <end position="212"/>
    </location>
</feature>
<name>A0A0D2J579_9BACT</name>
<dbReference type="Proteomes" id="UP000032233">
    <property type="component" value="Unassembled WGS sequence"/>
</dbReference>
<dbReference type="RefSeq" id="WP_052515190.1">
    <property type="nucleotide sequence ID" value="NZ_AZAC01000017.1"/>
</dbReference>
<dbReference type="STRING" id="1429043.X474_14945"/>
<comment type="caution">
    <text evidence="2">The sequence shown here is derived from an EMBL/GenBank/DDBJ whole genome shotgun (WGS) entry which is preliminary data.</text>
</comment>
<evidence type="ECO:0000313" key="2">
    <source>
        <dbReference type="EMBL" id="KIX13279.1"/>
    </source>
</evidence>
<evidence type="ECO:0000313" key="3">
    <source>
        <dbReference type="Proteomes" id="UP000032233"/>
    </source>
</evidence>
<protein>
    <recommendedName>
        <fullName evidence="1">Methanolan biosynthesis EpsI domain-containing protein</fullName>
    </recommendedName>
</protein>
<dbReference type="InterPro" id="IPR014263">
    <property type="entry name" value="Methanolan_biosynth_EpsI"/>
</dbReference>
<dbReference type="OrthoDB" id="9797363at2"/>
<proteinExistence type="predicted"/>
<dbReference type="Pfam" id="PF11984">
    <property type="entry name" value="DUF3485"/>
    <property type="match status" value="1"/>
</dbReference>